<dbReference type="EMBL" id="JADYXP020000022">
    <property type="protein sequence ID" value="KAL0102644.1"/>
    <property type="molecule type" value="Genomic_DNA"/>
</dbReference>
<name>A0AAW2EJW5_9HYME</name>
<gene>
    <name evidence="2" type="ORF">PUN28_018141</name>
</gene>
<organism evidence="2 3">
    <name type="scientific">Cardiocondyla obscurior</name>
    <dbReference type="NCBI Taxonomy" id="286306"/>
    <lineage>
        <taxon>Eukaryota</taxon>
        <taxon>Metazoa</taxon>
        <taxon>Ecdysozoa</taxon>
        <taxon>Arthropoda</taxon>
        <taxon>Hexapoda</taxon>
        <taxon>Insecta</taxon>
        <taxon>Pterygota</taxon>
        <taxon>Neoptera</taxon>
        <taxon>Endopterygota</taxon>
        <taxon>Hymenoptera</taxon>
        <taxon>Apocrita</taxon>
        <taxon>Aculeata</taxon>
        <taxon>Formicoidea</taxon>
        <taxon>Formicidae</taxon>
        <taxon>Myrmicinae</taxon>
        <taxon>Cardiocondyla</taxon>
    </lineage>
</organism>
<dbReference type="Proteomes" id="UP001430953">
    <property type="component" value="Unassembled WGS sequence"/>
</dbReference>
<comment type="caution">
    <text evidence="2">The sequence shown here is derived from an EMBL/GenBank/DDBJ whole genome shotgun (WGS) entry which is preliminary data.</text>
</comment>
<evidence type="ECO:0000256" key="1">
    <source>
        <dbReference type="SAM" id="MobiDB-lite"/>
    </source>
</evidence>
<keyword evidence="3" id="KW-1185">Reference proteome</keyword>
<protein>
    <submittedName>
        <fullName evidence="2">Uncharacterized protein</fullName>
    </submittedName>
</protein>
<proteinExistence type="predicted"/>
<evidence type="ECO:0000313" key="3">
    <source>
        <dbReference type="Proteomes" id="UP001430953"/>
    </source>
</evidence>
<feature type="compositionally biased region" description="Basic and acidic residues" evidence="1">
    <location>
        <begin position="82"/>
        <end position="105"/>
    </location>
</feature>
<feature type="compositionally biased region" description="Basic and acidic residues" evidence="1">
    <location>
        <begin position="1"/>
        <end position="54"/>
    </location>
</feature>
<accession>A0AAW2EJW5</accession>
<sequence length="121" mass="14849">MFVVAMDKREREKMRPFVGEERKRRERQREKEREGQEGGSERERNREKSNDNNYRENGISRWVTRRRVVVMRSSYRASNPPKKREKENERKRERETDERIGEGRESHRKVTGQMRNLQWAG</sequence>
<feature type="region of interest" description="Disordered" evidence="1">
    <location>
        <begin position="1"/>
        <end position="121"/>
    </location>
</feature>
<dbReference type="AlphaFoldDB" id="A0AAW2EJW5"/>
<reference evidence="2 3" key="1">
    <citation type="submission" date="2023-03" db="EMBL/GenBank/DDBJ databases">
        <title>High recombination rates correlate with genetic variation in Cardiocondyla obscurior ants.</title>
        <authorList>
            <person name="Errbii M."/>
        </authorList>
    </citation>
    <scope>NUCLEOTIDE SEQUENCE [LARGE SCALE GENOMIC DNA]</scope>
    <source>
        <strain evidence="2">Alpha-2009</strain>
        <tissue evidence="2">Whole body</tissue>
    </source>
</reference>
<evidence type="ECO:0000313" key="2">
    <source>
        <dbReference type="EMBL" id="KAL0102644.1"/>
    </source>
</evidence>